<reference evidence="2" key="1">
    <citation type="submission" date="2022-08" db="EMBL/GenBank/DDBJ databases">
        <title>Genome sequencing of akame (Lates japonicus).</title>
        <authorList>
            <person name="Hashiguchi Y."/>
            <person name="Takahashi H."/>
        </authorList>
    </citation>
    <scope>NUCLEOTIDE SEQUENCE</scope>
    <source>
        <strain evidence="2">Kochi</strain>
    </source>
</reference>
<evidence type="ECO:0000313" key="3">
    <source>
        <dbReference type="Proteomes" id="UP001279410"/>
    </source>
</evidence>
<proteinExistence type="predicted"/>
<keyword evidence="3" id="KW-1185">Reference proteome</keyword>
<organism evidence="2 3">
    <name type="scientific">Lates japonicus</name>
    <name type="common">Japanese lates</name>
    <dbReference type="NCBI Taxonomy" id="270547"/>
    <lineage>
        <taxon>Eukaryota</taxon>
        <taxon>Metazoa</taxon>
        <taxon>Chordata</taxon>
        <taxon>Craniata</taxon>
        <taxon>Vertebrata</taxon>
        <taxon>Euteleostomi</taxon>
        <taxon>Actinopterygii</taxon>
        <taxon>Neopterygii</taxon>
        <taxon>Teleostei</taxon>
        <taxon>Neoteleostei</taxon>
        <taxon>Acanthomorphata</taxon>
        <taxon>Carangaria</taxon>
        <taxon>Carangaria incertae sedis</taxon>
        <taxon>Centropomidae</taxon>
        <taxon>Lates</taxon>
    </lineage>
</organism>
<evidence type="ECO:0000256" key="1">
    <source>
        <dbReference type="SAM" id="MobiDB-lite"/>
    </source>
</evidence>
<feature type="region of interest" description="Disordered" evidence="1">
    <location>
        <begin position="57"/>
        <end position="97"/>
    </location>
</feature>
<gene>
    <name evidence="2" type="ORF">AKAME5_000266100</name>
</gene>
<sequence>MKQRNSQYPAQEPDSAGYNSSNSCHHYSAGTPDNFLLSTAVLRTPWTTQRKSQLQAHTTWMKQRNSQHSSSELTLLCNSSNSPPDNTEEEPTSPTTRLFCPSPPPALLPLSTTPANTGPAEAGGGQCPTPEPDFAVVPAPPTPSDPLLLNLQSLLQYWMSNSQYPAQNQTRCGYNSCTSCELRLMSLSHSAVQNDQTTSAEPLTNFVVHNGLNKSLTCQKSQLLPANQTLLPFLLNSKCLVQNQTLLWLQLPTSCEPCWMSLLSSLVQDDLTASAETLLLTCHPQWFWNNSLDEAEEEPTASPNLHSLAPFSSTCPLTLYRNSCQHWPG</sequence>
<accession>A0AAD3M761</accession>
<comment type="caution">
    <text evidence="2">The sequence shown here is derived from an EMBL/GenBank/DDBJ whole genome shotgun (WGS) entry which is preliminary data.</text>
</comment>
<dbReference type="AlphaFoldDB" id="A0AAD3M761"/>
<feature type="region of interest" description="Disordered" evidence="1">
    <location>
        <begin position="1"/>
        <end position="25"/>
    </location>
</feature>
<dbReference type="Proteomes" id="UP001279410">
    <property type="component" value="Unassembled WGS sequence"/>
</dbReference>
<evidence type="ECO:0000313" key="2">
    <source>
        <dbReference type="EMBL" id="GLD48729.1"/>
    </source>
</evidence>
<feature type="compositionally biased region" description="Polar residues" evidence="1">
    <location>
        <begin position="57"/>
        <end position="85"/>
    </location>
</feature>
<name>A0AAD3M761_LATJO</name>
<dbReference type="EMBL" id="BRZM01000006">
    <property type="protein sequence ID" value="GLD48729.1"/>
    <property type="molecule type" value="Genomic_DNA"/>
</dbReference>
<protein>
    <submittedName>
        <fullName evidence="2">Histone-lysine N-methyltransferase 2D-like protein</fullName>
    </submittedName>
</protein>